<evidence type="ECO:0008006" key="3">
    <source>
        <dbReference type="Google" id="ProtNLM"/>
    </source>
</evidence>
<gene>
    <name evidence="1" type="ORF">GCM10017161_05930</name>
</gene>
<keyword evidence="2" id="KW-1185">Reference proteome</keyword>
<dbReference type="InterPro" id="IPR009912">
    <property type="entry name" value="DUF1451"/>
</dbReference>
<accession>A0A919EHP1</accession>
<dbReference type="Proteomes" id="UP000623842">
    <property type="component" value="Unassembled WGS sequence"/>
</dbReference>
<comment type="caution">
    <text evidence="1">The sequence shown here is derived from an EMBL/GenBank/DDBJ whole genome shotgun (WGS) entry which is preliminary data.</text>
</comment>
<reference evidence="1" key="1">
    <citation type="journal article" date="2014" name="Int. J. Syst. Evol. Microbiol.">
        <title>Complete genome sequence of Corynebacterium casei LMG S-19264T (=DSM 44701T), isolated from a smear-ripened cheese.</title>
        <authorList>
            <consortium name="US DOE Joint Genome Institute (JGI-PGF)"/>
            <person name="Walter F."/>
            <person name="Albersmeier A."/>
            <person name="Kalinowski J."/>
            <person name="Ruckert C."/>
        </authorList>
    </citation>
    <scope>NUCLEOTIDE SEQUENCE</scope>
    <source>
        <strain evidence="1">KCTC 42731</strain>
    </source>
</reference>
<dbReference type="AlphaFoldDB" id="A0A919EHP1"/>
<name>A0A919EHP1_9GAMM</name>
<dbReference type="EMBL" id="BNCK01000001">
    <property type="protein sequence ID" value="GHF81332.1"/>
    <property type="molecule type" value="Genomic_DNA"/>
</dbReference>
<protein>
    <recommendedName>
        <fullName evidence="3">Zinc ribbon-containing protein</fullName>
    </recommendedName>
</protein>
<sequence length="159" mass="18604">MDKDRFSDFYQGMAQWLTDVKKHEVTQIVELVEQAKALLVAMEQLPEEKMKQFVDNFTYDLHEFYLQNQEQAKHSIYLALMRESFWALMAKITDQSQVEWAELTDDFKHHGVYKSGDVIGFGLLQCRQCRQSTPVTHMAKVVDCIHCGHNEFTRISLTP</sequence>
<organism evidence="1 2">
    <name type="scientific">Thalassotalea marina</name>
    <dbReference type="NCBI Taxonomy" id="1673741"/>
    <lineage>
        <taxon>Bacteria</taxon>
        <taxon>Pseudomonadati</taxon>
        <taxon>Pseudomonadota</taxon>
        <taxon>Gammaproteobacteria</taxon>
        <taxon>Alteromonadales</taxon>
        <taxon>Colwelliaceae</taxon>
        <taxon>Thalassotalea</taxon>
    </lineage>
</organism>
<dbReference type="Pfam" id="PF07295">
    <property type="entry name" value="DUF1451"/>
    <property type="match status" value="1"/>
</dbReference>
<proteinExistence type="predicted"/>
<reference evidence="1" key="2">
    <citation type="submission" date="2020-09" db="EMBL/GenBank/DDBJ databases">
        <authorList>
            <person name="Sun Q."/>
            <person name="Kim S."/>
        </authorList>
    </citation>
    <scope>NUCLEOTIDE SEQUENCE</scope>
    <source>
        <strain evidence="1">KCTC 42731</strain>
    </source>
</reference>
<evidence type="ECO:0000313" key="2">
    <source>
        <dbReference type="Proteomes" id="UP000623842"/>
    </source>
</evidence>
<evidence type="ECO:0000313" key="1">
    <source>
        <dbReference type="EMBL" id="GHF81332.1"/>
    </source>
</evidence>